<dbReference type="InParanoid" id="A0A316VUS5"/>
<dbReference type="Gene3D" id="3.10.180.10">
    <property type="entry name" value="2,3-Dihydroxybiphenyl 1,2-Dioxygenase, domain 1"/>
    <property type="match status" value="1"/>
</dbReference>
<dbReference type="InterPro" id="IPR029068">
    <property type="entry name" value="Glyas_Bleomycin-R_OHBP_Dase"/>
</dbReference>
<name>A0A316VUS5_9BASI</name>
<feature type="domain" description="Glyoxalase/fosfomycin resistance/dioxygenase" evidence="2">
    <location>
        <begin position="143"/>
        <end position="284"/>
    </location>
</feature>
<feature type="region of interest" description="Disordered" evidence="1">
    <location>
        <begin position="1"/>
        <end position="51"/>
    </location>
</feature>
<evidence type="ECO:0000259" key="2">
    <source>
        <dbReference type="Pfam" id="PF00903"/>
    </source>
</evidence>
<proteinExistence type="predicted"/>
<dbReference type="InterPro" id="IPR004360">
    <property type="entry name" value="Glyas_Fos-R_dOase_dom"/>
</dbReference>
<organism evidence="3 4">
    <name type="scientific">Ceraceosorus guamensis</name>
    <dbReference type="NCBI Taxonomy" id="1522189"/>
    <lineage>
        <taxon>Eukaryota</taxon>
        <taxon>Fungi</taxon>
        <taxon>Dikarya</taxon>
        <taxon>Basidiomycota</taxon>
        <taxon>Ustilaginomycotina</taxon>
        <taxon>Exobasidiomycetes</taxon>
        <taxon>Ceraceosorales</taxon>
        <taxon>Ceraceosoraceae</taxon>
        <taxon>Ceraceosorus</taxon>
    </lineage>
</organism>
<reference evidence="3 4" key="1">
    <citation type="journal article" date="2018" name="Mol. Biol. Evol.">
        <title>Broad Genomic Sampling Reveals a Smut Pathogenic Ancestry of the Fungal Clade Ustilaginomycotina.</title>
        <authorList>
            <person name="Kijpornyongpan T."/>
            <person name="Mondo S.J."/>
            <person name="Barry K."/>
            <person name="Sandor L."/>
            <person name="Lee J."/>
            <person name="Lipzen A."/>
            <person name="Pangilinan J."/>
            <person name="LaButti K."/>
            <person name="Hainaut M."/>
            <person name="Henrissat B."/>
            <person name="Grigoriev I.V."/>
            <person name="Spatafora J.W."/>
            <person name="Aime M.C."/>
        </authorList>
    </citation>
    <scope>NUCLEOTIDE SEQUENCE [LARGE SCALE GENOMIC DNA]</scope>
    <source>
        <strain evidence="3 4">MCA 4658</strain>
    </source>
</reference>
<feature type="compositionally biased region" description="Low complexity" evidence="1">
    <location>
        <begin position="29"/>
        <end position="48"/>
    </location>
</feature>
<keyword evidence="4" id="KW-1185">Reference proteome</keyword>
<sequence length="293" mass="32056">MCAAPITITRPDGTAFSPASVSSRPSTPSACSASTLESTSSESTTSDSMACTAGKPKVRLVLSDQEQEAWNAAISEANVKITSDANRLPRSTNMGVKGSHLHTTQYVPPHERMWESDETVDRSPLSSPKMTRRAHFSKVIPSLMVTSVNLSLPFYTQVLGFSLVDRPTEARANIVRAVAGEVNGAGRTVRQGRAPIEGVELYLRLPPVGDDGQREPCQRSTLYIAVDDVDAYYKEISTKLDALVPTGEEYFPRFYQGSAKLQSKPQNKASGQREAHVVDHDGNKMIFFTELYR</sequence>
<dbReference type="GeneID" id="37037552"/>
<evidence type="ECO:0000313" key="3">
    <source>
        <dbReference type="EMBL" id="PWN41376.1"/>
    </source>
</evidence>
<dbReference type="AlphaFoldDB" id="A0A316VUS5"/>
<gene>
    <name evidence="3" type="ORF">IE81DRAFT_342128</name>
</gene>
<dbReference type="Proteomes" id="UP000245783">
    <property type="component" value="Unassembled WGS sequence"/>
</dbReference>
<accession>A0A316VUS5</accession>
<feature type="compositionally biased region" description="Polar residues" evidence="1">
    <location>
        <begin position="17"/>
        <end position="28"/>
    </location>
</feature>
<dbReference type="RefSeq" id="XP_025368536.1">
    <property type="nucleotide sequence ID" value="XM_025515682.1"/>
</dbReference>
<protein>
    <recommendedName>
        <fullName evidence="2">Glyoxalase/fosfomycin resistance/dioxygenase domain-containing protein</fullName>
    </recommendedName>
</protein>
<evidence type="ECO:0000313" key="4">
    <source>
        <dbReference type="Proteomes" id="UP000245783"/>
    </source>
</evidence>
<evidence type="ECO:0000256" key="1">
    <source>
        <dbReference type="SAM" id="MobiDB-lite"/>
    </source>
</evidence>
<dbReference type="Pfam" id="PF00903">
    <property type="entry name" value="Glyoxalase"/>
    <property type="match status" value="1"/>
</dbReference>
<dbReference type="SUPFAM" id="SSF54593">
    <property type="entry name" value="Glyoxalase/Bleomycin resistance protein/Dihydroxybiphenyl dioxygenase"/>
    <property type="match status" value="1"/>
</dbReference>
<dbReference type="EMBL" id="KZ819394">
    <property type="protein sequence ID" value="PWN41376.1"/>
    <property type="molecule type" value="Genomic_DNA"/>
</dbReference>
<dbReference type="OrthoDB" id="1077582at2759"/>